<sequence length="358" mass="40965">MVIQKEVNLNVPLDVNKKATLSRTELTPDLAEASLVLHGDYYRQLQGKCNKYLFWHPLSLFILISGGLSFFLFRVREWIEVADSIGEFFKFFIKSRDFQVEIFKTFPLAISIFGIIAVIAFMLSDVFRVISDDLPKPEYSHALYGFDITKFANSGEMKLTPKEKAAFHGDYTQIIIYRDSPIAVITLRPLLDVSTDSNFVVRITGLHVRKVFAKADFETLMLEWSFTKARQIFQQHVKKSKVAGCKIQLLIDAFSFDRFYINALTKNSFGKVSSSYVLNPMVAKETKKSDKPVSSQGILAKISSMLTHKVFNISRDTYGVTITAMNDEDDLLLKEASKFKAKEDNSHNFRRRNNRTKN</sequence>
<evidence type="ECO:0000313" key="3">
    <source>
        <dbReference type="Proteomes" id="UP000005222"/>
    </source>
</evidence>
<dbReference type="Pfam" id="PF11124">
    <property type="entry name" value="Pho86"/>
    <property type="match status" value="1"/>
</dbReference>
<feature type="transmembrane region" description="Helical" evidence="1">
    <location>
        <begin position="106"/>
        <end position="127"/>
    </location>
</feature>
<dbReference type="FunCoup" id="G8Y1K9">
    <property type="interactions" value="318"/>
</dbReference>
<gene>
    <name evidence="2" type="primary">Piso0_005218</name>
    <name evidence="2" type="ORF">GNLVRS01_PISO0N10353g</name>
</gene>
<keyword evidence="1" id="KW-0812">Transmembrane</keyword>
<dbReference type="InParanoid" id="G8Y1K9"/>
<dbReference type="OrthoDB" id="4082764at2759"/>
<dbReference type="InterPro" id="IPR024297">
    <property type="entry name" value="Pho86"/>
</dbReference>
<keyword evidence="3" id="KW-1185">Reference proteome</keyword>
<feature type="transmembrane region" description="Helical" evidence="1">
    <location>
        <begin position="52"/>
        <end position="73"/>
    </location>
</feature>
<name>G8Y1K9_PICSO</name>
<keyword evidence="1" id="KW-0472">Membrane</keyword>
<keyword evidence="1" id="KW-1133">Transmembrane helix</keyword>
<proteinExistence type="predicted"/>
<organism evidence="2 3">
    <name type="scientific">Pichia sorbitophila (strain ATCC MYA-4447 / BCRC 22081 / CBS 7064 / NBRC 10061 / NRRL Y-12695)</name>
    <name type="common">Hybrid yeast</name>
    <dbReference type="NCBI Taxonomy" id="559304"/>
    <lineage>
        <taxon>Eukaryota</taxon>
        <taxon>Fungi</taxon>
        <taxon>Dikarya</taxon>
        <taxon>Ascomycota</taxon>
        <taxon>Saccharomycotina</taxon>
        <taxon>Pichiomycetes</taxon>
        <taxon>Debaryomycetaceae</taxon>
        <taxon>Millerozyma</taxon>
    </lineage>
</organism>
<dbReference type="eggNOG" id="ENOG502QSU5">
    <property type="taxonomic scope" value="Eukaryota"/>
</dbReference>
<dbReference type="STRING" id="559304.G8Y1K9"/>
<dbReference type="AlphaFoldDB" id="G8Y1K9"/>
<reference evidence="2 3" key="1">
    <citation type="journal article" date="2012" name="G3 (Bethesda)">
        <title>Pichia sorbitophila, an interspecies yeast hybrid reveals early steps of genome resolution following polyploidization.</title>
        <authorList>
            <person name="Leh Louis V."/>
            <person name="Despons L."/>
            <person name="Friedrich A."/>
            <person name="Martin T."/>
            <person name="Durrens P."/>
            <person name="Casaregola S."/>
            <person name="Neuveglise C."/>
            <person name="Fairhead C."/>
            <person name="Marck C."/>
            <person name="Cruz J.A."/>
            <person name="Straub M.L."/>
            <person name="Kugler V."/>
            <person name="Sacerdot C."/>
            <person name="Uzunov Z."/>
            <person name="Thierry A."/>
            <person name="Weiss S."/>
            <person name="Bleykasten C."/>
            <person name="De Montigny J."/>
            <person name="Jacques N."/>
            <person name="Jung P."/>
            <person name="Lemaire M."/>
            <person name="Mallet S."/>
            <person name="Morel G."/>
            <person name="Richard G.F."/>
            <person name="Sarkar A."/>
            <person name="Savel G."/>
            <person name="Schacherer J."/>
            <person name="Seret M.L."/>
            <person name="Talla E."/>
            <person name="Samson G."/>
            <person name="Jubin C."/>
            <person name="Poulain J."/>
            <person name="Vacherie B."/>
            <person name="Barbe V."/>
            <person name="Pelletier E."/>
            <person name="Sherman D.J."/>
            <person name="Westhof E."/>
            <person name="Weissenbach J."/>
            <person name="Baret P.V."/>
            <person name="Wincker P."/>
            <person name="Gaillardin C."/>
            <person name="Dujon B."/>
            <person name="Souciet J.L."/>
        </authorList>
    </citation>
    <scope>NUCLEOTIDE SEQUENCE [LARGE SCALE GENOMIC DNA]</scope>
    <source>
        <strain evidence="3">ATCC MYA-4447 / BCRC 22081 / CBS 7064 / NBRC 10061 / NRRL Y-12695</strain>
    </source>
</reference>
<accession>G8Y1K9</accession>
<dbReference type="EMBL" id="FO082046">
    <property type="protein sequence ID" value="CCE86712.1"/>
    <property type="molecule type" value="Genomic_DNA"/>
</dbReference>
<dbReference type="Proteomes" id="UP000005222">
    <property type="component" value="Chromosome N"/>
</dbReference>
<dbReference type="HOGENOM" id="CLU_076919_0_0_1"/>
<evidence type="ECO:0000256" key="1">
    <source>
        <dbReference type="SAM" id="Phobius"/>
    </source>
</evidence>
<dbReference type="OMA" id="FANSGEM"/>
<protein>
    <submittedName>
        <fullName evidence="2">Piso0_005218 protein</fullName>
    </submittedName>
</protein>
<evidence type="ECO:0000313" key="2">
    <source>
        <dbReference type="EMBL" id="CCE86712.1"/>
    </source>
</evidence>